<keyword evidence="8" id="KW-0966">Cell projection</keyword>
<feature type="transmembrane region" description="Helical" evidence="7">
    <location>
        <begin position="74"/>
        <end position="96"/>
    </location>
</feature>
<dbReference type="RefSeq" id="WP_146402304.1">
    <property type="nucleotide sequence ID" value="NZ_SJPQ01000004.1"/>
</dbReference>
<dbReference type="GO" id="GO:0006605">
    <property type="term" value="P:protein targeting"/>
    <property type="evidence" value="ECO:0007669"/>
    <property type="project" value="InterPro"/>
</dbReference>
<dbReference type="InterPro" id="IPR002010">
    <property type="entry name" value="T3SS_IM_R"/>
</dbReference>
<dbReference type="PANTHER" id="PTHR30065:SF1">
    <property type="entry name" value="SURFACE PRESENTATION OF ANTIGENS PROTEIN SPAR"/>
    <property type="match status" value="1"/>
</dbReference>
<dbReference type="AlphaFoldDB" id="A0A5C5ZHC8"/>
<evidence type="ECO:0000256" key="6">
    <source>
        <dbReference type="ARBA" id="ARBA00023136"/>
    </source>
</evidence>
<keyword evidence="4 7" id="KW-0812">Transmembrane</keyword>
<feature type="transmembrane region" description="Helical" evidence="7">
    <location>
        <begin position="217"/>
        <end position="241"/>
    </location>
</feature>
<dbReference type="OrthoDB" id="9797790at2"/>
<evidence type="ECO:0000256" key="3">
    <source>
        <dbReference type="ARBA" id="ARBA00022475"/>
    </source>
</evidence>
<organism evidence="8 9">
    <name type="scientific">Pseudobythopirellula maris</name>
    <dbReference type="NCBI Taxonomy" id="2527991"/>
    <lineage>
        <taxon>Bacteria</taxon>
        <taxon>Pseudomonadati</taxon>
        <taxon>Planctomycetota</taxon>
        <taxon>Planctomycetia</taxon>
        <taxon>Pirellulales</taxon>
        <taxon>Lacipirellulaceae</taxon>
        <taxon>Pseudobythopirellula</taxon>
    </lineage>
</organism>
<gene>
    <name evidence="8" type="ORF">Mal64_33310</name>
</gene>
<feature type="transmembrane region" description="Helical" evidence="7">
    <location>
        <begin position="12"/>
        <end position="37"/>
    </location>
</feature>
<keyword evidence="9" id="KW-1185">Reference proteome</keyword>
<evidence type="ECO:0000256" key="1">
    <source>
        <dbReference type="ARBA" id="ARBA00004651"/>
    </source>
</evidence>
<proteinExistence type="inferred from homology"/>
<feature type="transmembrane region" description="Helical" evidence="7">
    <location>
        <begin position="187"/>
        <end position="205"/>
    </location>
</feature>
<dbReference type="Pfam" id="PF01311">
    <property type="entry name" value="Bac_export_1"/>
    <property type="match status" value="1"/>
</dbReference>
<dbReference type="PRINTS" id="PR00953">
    <property type="entry name" value="TYPE3IMRPROT"/>
</dbReference>
<evidence type="ECO:0000313" key="8">
    <source>
        <dbReference type="EMBL" id="TWT86505.1"/>
    </source>
</evidence>
<keyword evidence="5 7" id="KW-1133">Transmembrane helix</keyword>
<sequence>MDALEGRLLDLMLVFVLVLSRVGALVATAPIFTATIIPKRVKAILAVSLAMLMTPLLVDGSWARPPEVITLGRLIVGEALVGMLLGLGLSAMMSGVQVTGQVVGQMSGMALAETVDPAFQSNASIFNQVFYFVTMAVFVCIGGHRMTIDALLDTFAWAPPGQAQLGAEFGTAMVAMLSLSFELGLRAAAPLLVSLFLATLVLGLISRTLPQINTIAVGFGLNSMLTVGVMMLTIGSVAWTFQDPLGDTIAYLRDTAVGAGP</sequence>
<keyword evidence="6 7" id="KW-0472">Membrane</keyword>
<evidence type="ECO:0000313" key="9">
    <source>
        <dbReference type="Proteomes" id="UP000315440"/>
    </source>
</evidence>
<dbReference type="GO" id="GO:0005886">
    <property type="term" value="C:plasma membrane"/>
    <property type="evidence" value="ECO:0007669"/>
    <property type="project" value="UniProtKB-SubCell"/>
</dbReference>
<accession>A0A5C5ZHC8</accession>
<protein>
    <submittedName>
        <fullName evidence="8">Flagellar biosynthesis protein FliR</fullName>
    </submittedName>
</protein>
<feature type="transmembrane region" description="Helical" evidence="7">
    <location>
        <begin position="43"/>
        <end position="62"/>
    </location>
</feature>
<keyword evidence="3" id="KW-1003">Cell membrane</keyword>
<evidence type="ECO:0000256" key="5">
    <source>
        <dbReference type="ARBA" id="ARBA00022989"/>
    </source>
</evidence>
<evidence type="ECO:0000256" key="4">
    <source>
        <dbReference type="ARBA" id="ARBA00022692"/>
    </source>
</evidence>
<keyword evidence="8" id="KW-0282">Flagellum</keyword>
<dbReference type="Proteomes" id="UP000315440">
    <property type="component" value="Unassembled WGS sequence"/>
</dbReference>
<comment type="similarity">
    <text evidence="2">Belongs to the FliR/MopE/SpaR family.</text>
</comment>
<comment type="caution">
    <text evidence="8">The sequence shown here is derived from an EMBL/GenBank/DDBJ whole genome shotgun (WGS) entry which is preliminary data.</text>
</comment>
<dbReference type="PANTHER" id="PTHR30065">
    <property type="entry name" value="FLAGELLAR BIOSYNTHETIC PROTEIN FLIR"/>
    <property type="match status" value="1"/>
</dbReference>
<evidence type="ECO:0000256" key="2">
    <source>
        <dbReference type="ARBA" id="ARBA00009772"/>
    </source>
</evidence>
<reference evidence="8 9" key="1">
    <citation type="submission" date="2019-02" db="EMBL/GenBank/DDBJ databases">
        <title>Deep-cultivation of Planctomycetes and their phenomic and genomic characterization uncovers novel biology.</title>
        <authorList>
            <person name="Wiegand S."/>
            <person name="Jogler M."/>
            <person name="Boedeker C."/>
            <person name="Pinto D."/>
            <person name="Vollmers J."/>
            <person name="Rivas-Marin E."/>
            <person name="Kohn T."/>
            <person name="Peeters S.H."/>
            <person name="Heuer A."/>
            <person name="Rast P."/>
            <person name="Oberbeckmann S."/>
            <person name="Bunk B."/>
            <person name="Jeske O."/>
            <person name="Meyerdierks A."/>
            <person name="Storesund J.E."/>
            <person name="Kallscheuer N."/>
            <person name="Luecker S."/>
            <person name="Lage O.M."/>
            <person name="Pohl T."/>
            <person name="Merkel B.J."/>
            <person name="Hornburger P."/>
            <person name="Mueller R.-W."/>
            <person name="Bruemmer F."/>
            <person name="Labrenz M."/>
            <person name="Spormann A.M."/>
            <person name="Op Den Camp H."/>
            <person name="Overmann J."/>
            <person name="Amann R."/>
            <person name="Jetten M.S.M."/>
            <person name="Mascher T."/>
            <person name="Medema M.H."/>
            <person name="Devos D.P."/>
            <person name="Kaster A.-K."/>
            <person name="Ovreas L."/>
            <person name="Rohde M."/>
            <person name="Galperin M.Y."/>
            <person name="Jogler C."/>
        </authorList>
    </citation>
    <scope>NUCLEOTIDE SEQUENCE [LARGE SCALE GENOMIC DNA]</scope>
    <source>
        <strain evidence="8 9">Mal64</strain>
    </source>
</reference>
<comment type="subcellular location">
    <subcellularLocation>
        <location evidence="1">Cell membrane</location>
        <topology evidence="1">Multi-pass membrane protein</topology>
    </subcellularLocation>
</comment>
<keyword evidence="8" id="KW-0969">Cilium</keyword>
<feature type="transmembrane region" description="Helical" evidence="7">
    <location>
        <begin position="125"/>
        <end position="144"/>
    </location>
</feature>
<dbReference type="EMBL" id="SJPQ01000004">
    <property type="protein sequence ID" value="TWT86505.1"/>
    <property type="molecule type" value="Genomic_DNA"/>
</dbReference>
<evidence type="ECO:0000256" key="7">
    <source>
        <dbReference type="SAM" id="Phobius"/>
    </source>
</evidence>
<name>A0A5C5ZHC8_9BACT</name>